<dbReference type="RefSeq" id="WP_165138287.1">
    <property type="nucleotide sequence ID" value="NZ_CP049255.1"/>
</dbReference>
<dbReference type="EC" id="5.2.1.8" evidence="1"/>
<proteinExistence type="predicted"/>
<accession>A0A7W4V4K2</accession>
<protein>
    <submittedName>
        <fullName evidence="1">Peptidylprolyl isomerase</fullName>
        <ecNumber evidence="1">5.2.1.8</ecNumber>
    </submittedName>
</protein>
<keyword evidence="2" id="KW-1185">Reference proteome</keyword>
<sequence length="236" mass="24320">MLVSATQAAILDFVLLDGTTGEIVASTSYAGSENAPDVVSTLYTALPGLESALECATGGSRVVVALANDDIAPDSAKSLGLSEDDTLVAVIDVQKVYLAKAQGTDKFAEGQGLPTVVRAPSGQPGVSFPDHDADVPDAAVSQVIIEGDGAEVTSDDSILVNYTSVDWDTREVQQTSWGSAPQALDMATVPDEITDALVGQPVGSQVMLVVPADTDSGLDQSLIYIFDILGVNDFTG</sequence>
<gene>
    <name evidence="1" type="ORF">FHX49_002317</name>
</gene>
<name>A0A7W4V4K2_9MICO</name>
<dbReference type="InterPro" id="IPR046357">
    <property type="entry name" value="PPIase_dom_sf"/>
</dbReference>
<comment type="caution">
    <text evidence="1">The sequence shown here is derived from an EMBL/GenBank/DDBJ whole genome shotgun (WGS) entry which is preliminary data.</text>
</comment>
<evidence type="ECO:0000313" key="1">
    <source>
        <dbReference type="EMBL" id="MBB2976731.1"/>
    </source>
</evidence>
<dbReference type="EMBL" id="JACHWQ010000008">
    <property type="protein sequence ID" value="MBB2976731.1"/>
    <property type="molecule type" value="Genomic_DNA"/>
</dbReference>
<dbReference type="Proteomes" id="UP000529310">
    <property type="component" value="Unassembled WGS sequence"/>
</dbReference>
<dbReference type="GO" id="GO:0003755">
    <property type="term" value="F:peptidyl-prolyl cis-trans isomerase activity"/>
    <property type="evidence" value="ECO:0007669"/>
    <property type="project" value="UniProtKB-EC"/>
</dbReference>
<dbReference type="Gene3D" id="3.10.50.40">
    <property type="match status" value="1"/>
</dbReference>
<organism evidence="1 2">
    <name type="scientific">Microbacterium endophyticum</name>
    <dbReference type="NCBI Taxonomy" id="1526412"/>
    <lineage>
        <taxon>Bacteria</taxon>
        <taxon>Bacillati</taxon>
        <taxon>Actinomycetota</taxon>
        <taxon>Actinomycetes</taxon>
        <taxon>Micrococcales</taxon>
        <taxon>Microbacteriaceae</taxon>
        <taxon>Microbacterium</taxon>
    </lineage>
</organism>
<keyword evidence="1" id="KW-0413">Isomerase</keyword>
<dbReference type="SUPFAM" id="SSF54534">
    <property type="entry name" value="FKBP-like"/>
    <property type="match status" value="1"/>
</dbReference>
<evidence type="ECO:0000313" key="2">
    <source>
        <dbReference type="Proteomes" id="UP000529310"/>
    </source>
</evidence>
<dbReference type="AlphaFoldDB" id="A0A7W4V4K2"/>
<reference evidence="1 2" key="1">
    <citation type="submission" date="2020-08" db="EMBL/GenBank/DDBJ databases">
        <title>Sequencing the genomes of 1000 actinobacteria strains.</title>
        <authorList>
            <person name="Klenk H.-P."/>
        </authorList>
    </citation>
    <scope>NUCLEOTIDE SEQUENCE [LARGE SCALE GENOMIC DNA]</scope>
    <source>
        <strain evidence="1 2">DSM 27099</strain>
    </source>
</reference>